<protein>
    <submittedName>
        <fullName evidence="1">Uncharacterized protein</fullName>
    </submittedName>
</protein>
<name>A0A0A8YG74_ARUDO</name>
<organism evidence="1">
    <name type="scientific">Arundo donax</name>
    <name type="common">Giant reed</name>
    <name type="synonym">Donax arundinaceus</name>
    <dbReference type="NCBI Taxonomy" id="35708"/>
    <lineage>
        <taxon>Eukaryota</taxon>
        <taxon>Viridiplantae</taxon>
        <taxon>Streptophyta</taxon>
        <taxon>Embryophyta</taxon>
        <taxon>Tracheophyta</taxon>
        <taxon>Spermatophyta</taxon>
        <taxon>Magnoliopsida</taxon>
        <taxon>Liliopsida</taxon>
        <taxon>Poales</taxon>
        <taxon>Poaceae</taxon>
        <taxon>PACMAD clade</taxon>
        <taxon>Arundinoideae</taxon>
        <taxon>Arundineae</taxon>
        <taxon>Arundo</taxon>
    </lineage>
</organism>
<reference evidence="1" key="1">
    <citation type="submission" date="2014-09" db="EMBL/GenBank/DDBJ databases">
        <authorList>
            <person name="Magalhaes I.L.F."/>
            <person name="Oliveira U."/>
            <person name="Santos F.R."/>
            <person name="Vidigal T.H.D.A."/>
            <person name="Brescovit A.D."/>
            <person name="Santos A.J."/>
        </authorList>
    </citation>
    <scope>NUCLEOTIDE SEQUENCE</scope>
    <source>
        <tissue evidence="1">Shoot tissue taken approximately 20 cm above the soil surface</tissue>
    </source>
</reference>
<proteinExistence type="predicted"/>
<sequence length="57" mass="6512">MGPRTGISSNALSPLTCWCPLQWAFRRTPWPHPGTHAILSRNWGNFFIKTGARKEEM</sequence>
<evidence type="ECO:0000313" key="1">
    <source>
        <dbReference type="EMBL" id="JAD24786.1"/>
    </source>
</evidence>
<dbReference type="AlphaFoldDB" id="A0A0A8YG74"/>
<dbReference type="EMBL" id="GBRH01273109">
    <property type="protein sequence ID" value="JAD24786.1"/>
    <property type="molecule type" value="Transcribed_RNA"/>
</dbReference>
<accession>A0A0A8YG74</accession>
<reference evidence="1" key="2">
    <citation type="journal article" date="2015" name="Data Brief">
        <title>Shoot transcriptome of the giant reed, Arundo donax.</title>
        <authorList>
            <person name="Barrero R.A."/>
            <person name="Guerrero F.D."/>
            <person name="Moolhuijzen P."/>
            <person name="Goolsby J.A."/>
            <person name="Tidwell J."/>
            <person name="Bellgard S.E."/>
            <person name="Bellgard M.I."/>
        </authorList>
    </citation>
    <scope>NUCLEOTIDE SEQUENCE</scope>
    <source>
        <tissue evidence="1">Shoot tissue taken approximately 20 cm above the soil surface</tissue>
    </source>
</reference>